<dbReference type="Pfam" id="PF18012">
    <property type="entry name" value="PH_17"/>
    <property type="match status" value="1"/>
</dbReference>
<dbReference type="InterPro" id="IPR001478">
    <property type="entry name" value="PDZ"/>
</dbReference>
<dbReference type="InterPro" id="IPR041428">
    <property type="entry name" value="PHsplit_syntrophin"/>
</dbReference>
<dbReference type="InterPro" id="IPR036034">
    <property type="entry name" value="PDZ_sf"/>
</dbReference>
<feature type="domain" description="PDZ" evidence="8">
    <location>
        <begin position="74"/>
        <end position="157"/>
    </location>
</feature>
<evidence type="ECO:0000259" key="8">
    <source>
        <dbReference type="PROSITE" id="PS50106"/>
    </source>
</evidence>
<name>A0ABQ9EDX9_TEGGR</name>
<dbReference type="CDD" id="cd06801">
    <property type="entry name" value="PDZ_syntrophin-like"/>
    <property type="match status" value="1"/>
</dbReference>
<dbReference type="EMBL" id="JARBDR010000917">
    <property type="protein sequence ID" value="KAJ8303561.1"/>
    <property type="molecule type" value="Genomic_DNA"/>
</dbReference>
<evidence type="ECO:0000256" key="1">
    <source>
        <dbReference type="ARBA" id="ARBA00004170"/>
    </source>
</evidence>
<dbReference type="SUPFAM" id="SSF50156">
    <property type="entry name" value="PDZ domain-like"/>
    <property type="match status" value="1"/>
</dbReference>
<evidence type="ECO:0000256" key="2">
    <source>
        <dbReference type="ARBA" id="ARBA00004245"/>
    </source>
</evidence>
<proteinExistence type="inferred from homology"/>
<dbReference type="CDD" id="cd01258">
    <property type="entry name" value="PHsplit_syntrophin"/>
    <property type="match status" value="1"/>
</dbReference>
<comment type="subcellular location">
    <subcellularLocation>
        <location evidence="2">Cytoplasm</location>
        <location evidence="2">Cytoskeleton</location>
    </subcellularLocation>
    <subcellularLocation>
        <location evidence="1">Membrane</location>
        <topology evidence="1">Peripheral membrane protein</topology>
    </subcellularLocation>
</comment>
<evidence type="ECO:0000256" key="7">
    <source>
        <dbReference type="ARBA" id="ARBA00023212"/>
    </source>
</evidence>
<keyword evidence="5" id="KW-0677">Repeat</keyword>
<evidence type="ECO:0000256" key="4">
    <source>
        <dbReference type="ARBA" id="ARBA00022490"/>
    </source>
</evidence>
<evidence type="ECO:0000313" key="9">
    <source>
        <dbReference type="EMBL" id="KAJ8303561.1"/>
    </source>
</evidence>
<organism evidence="9 10">
    <name type="scientific">Tegillarca granosa</name>
    <name type="common">Malaysian cockle</name>
    <name type="synonym">Anadara granosa</name>
    <dbReference type="NCBI Taxonomy" id="220873"/>
    <lineage>
        <taxon>Eukaryota</taxon>
        <taxon>Metazoa</taxon>
        <taxon>Spiralia</taxon>
        <taxon>Lophotrochozoa</taxon>
        <taxon>Mollusca</taxon>
        <taxon>Bivalvia</taxon>
        <taxon>Autobranchia</taxon>
        <taxon>Pteriomorphia</taxon>
        <taxon>Arcoida</taxon>
        <taxon>Arcoidea</taxon>
        <taxon>Arcidae</taxon>
        <taxon>Tegillarca</taxon>
    </lineage>
</organism>
<reference evidence="9 10" key="1">
    <citation type="submission" date="2022-12" db="EMBL/GenBank/DDBJ databases">
        <title>Chromosome-level genome of Tegillarca granosa.</title>
        <authorList>
            <person name="Kim J."/>
        </authorList>
    </citation>
    <scope>NUCLEOTIDE SEQUENCE [LARGE SCALE GENOMIC DNA]</scope>
    <source>
        <strain evidence="9">Teg-2019</strain>
        <tissue evidence="9">Adductor muscle</tissue>
    </source>
</reference>
<evidence type="ECO:0000256" key="5">
    <source>
        <dbReference type="ARBA" id="ARBA00022737"/>
    </source>
</evidence>
<keyword evidence="6" id="KW-0472">Membrane</keyword>
<accession>A0ABQ9EDX9</accession>
<evidence type="ECO:0000256" key="6">
    <source>
        <dbReference type="ARBA" id="ARBA00023136"/>
    </source>
</evidence>
<evidence type="ECO:0000313" key="10">
    <source>
        <dbReference type="Proteomes" id="UP001217089"/>
    </source>
</evidence>
<dbReference type="InterPro" id="IPR055108">
    <property type="entry name" value="Syntrophin_4th"/>
</dbReference>
<comment type="similarity">
    <text evidence="3">Belongs to the syntrophin family.</text>
</comment>
<protein>
    <recommendedName>
        <fullName evidence="8">PDZ domain-containing protein</fullName>
    </recommendedName>
</protein>
<keyword evidence="10" id="KW-1185">Reference proteome</keyword>
<dbReference type="Gene3D" id="2.30.29.30">
    <property type="entry name" value="Pleckstrin-homology domain (PH domain)/Phosphotyrosine-binding domain (PTB)"/>
    <property type="match status" value="1"/>
</dbReference>
<keyword evidence="4" id="KW-0963">Cytoplasm</keyword>
<dbReference type="InterPro" id="IPR011993">
    <property type="entry name" value="PH-like_dom_sf"/>
</dbReference>
<dbReference type="InterPro" id="IPR015482">
    <property type="entry name" value="Syntrophin"/>
</dbReference>
<keyword evidence="7" id="KW-0206">Cytoskeleton</keyword>
<dbReference type="Gene3D" id="2.30.42.10">
    <property type="match status" value="1"/>
</dbReference>
<gene>
    <name evidence="9" type="ORF">KUTeg_019957</name>
</gene>
<dbReference type="PROSITE" id="PS50106">
    <property type="entry name" value="PDZ"/>
    <property type="match status" value="1"/>
</dbReference>
<sequence>MATGLPRSGLYEVHVRQQWCKVFVTLNEDSLTLTLDENPDTAAAANGGTDAPVQDGEALKIDQLPDSIAGQKRVVKVVKEEQNGLGISIKGGKENKMPILISKIFKGMAADKTEKLYVGDAILSVNGEDLREATHDEAVRALKKAKKVVELEVKYIREVSPYFRKTSALNDLGWGNQEAQRDAAKANWTENKTIPLRLCYLCRNLSMSDPEKRTLELHSPDGKSSCILRFPDPATCSDWFNAIHANVLLLTSQGIIEANQIVSSAPNSREVRHMGWLSEQIKMYCCMILHLGVKRNGPLLFRAIHCFQQGRLANPNSGSDVLTFGTRTGTRNGVETHVFRVETQRDLAYWSRALVQGSHGAAILIKEVTCCNAKSTDNKEKPPVLWSYTFDKLRTSADDGHRLLWLDFGEDGEQE</sequence>
<dbReference type="Proteomes" id="UP001217089">
    <property type="component" value="Unassembled WGS sequence"/>
</dbReference>
<dbReference type="SUPFAM" id="SSF50729">
    <property type="entry name" value="PH domain-like"/>
    <property type="match status" value="1"/>
</dbReference>
<dbReference type="SMART" id="SM00228">
    <property type="entry name" value="PDZ"/>
    <property type="match status" value="1"/>
</dbReference>
<dbReference type="Pfam" id="PF23012">
    <property type="entry name" value="Syntrophin_4th"/>
    <property type="match status" value="1"/>
</dbReference>
<dbReference type="PANTHER" id="PTHR10554:SF12">
    <property type="entry name" value="IP02644P"/>
    <property type="match status" value="1"/>
</dbReference>
<comment type="caution">
    <text evidence="9">The sequence shown here is derived from an EMBL/GenBank/DDBJ whole genome shotgun (WGS) entry which is preliminary data.</text>
</comment>
<dbReference type="PANTHER" id="PTHR10554">
    <property type="entry name" value="SYNTROPHIN"/>
    <property type="match status" value="1"/>
</dbReference>
<evidence type="ECO:0000256" key="3">
    <source>
        <dbReference type="ARBA" id="ARBA00010798"/>
    </source>
</evidence>
<dbReference type="Pfam" id="PF00595">
    <property type="entry name" value="PDZ"/>
    <property type="match status" value="1"/>
</dbReference>